<keyword evidence="4 6" id="KW-1133">Transmembrane helix</keyword>
<organism evidence="7 8">
    <name type="scientific">Oligosphaera ethanolica</name>
    <dbReference type="NCBI Taxonomy" id="760260"/>
    <lineage>
        <taxon>Bacteria</taxon>
        <taxon>Pseudomonadati</taxon>
        <taxon>Lentisphaerota</taxon>
        <taxon>Oligosphaeria</taxon>
        <taxon>Oligosphaerales</taxon>
        <taxon>Oligosphaeraceae</taxon>
        <taxon>Oligosphaera</taxon>
    </lineage>
</organism>
<evidence type="ECO:0000256" key="1">
    <source>
        <dbReference type="ARBA" id="ARBA00004141"/>
    </source>
</evidence>
<keyword evidence="8" id="KW-1185">Reference proteome</keyword>
<evidence type="ECO:0000256" key="3">
    <source>
        <dbReference type="ARBA" id="ARBA00022692"/>
    </source>
</evidence>
<proteinExistence type="predicted"/>
<dbReference type="RefSeq" id="WP_307263307.1">
    <property type="nucleotide sequence ID" value="NZ_JAUSVL010000001.1"/>
</dbReference>
<dbReference type="AlphaFoldDB" id="A0AAE3VIA8"/>
<evidence type="ECO:0000256" key="6">
    <source>
        <dbReference type="SAM" id="Phobius"/>
    </source>
</evidence>
<dbReference type="CDD" id="cd16914">
    <property type="entry name" value="EcfT"/>
    <property type="match status" value="1"/>
</dbReference>
<keyword evidence="2" id="KW-1003">Cell membrane</keyword>
<dbReference type="Pfam" id="PF02361">
    <property type="entry name" value="CbiQ"/>
    <property type="match status" value="1"/>
</dbReference>
<feature type="transmembrane region" description="Helical" evidence="6">
    <location>
        <begin position="67"/>
        <end position="85"/>
    </location>
</feature>
<dbReference type="InterPro" id="IPR051611">
    <property type="entry name" value="ECF_transporter_component"/>
</dbReference>
<name>A0AAE3VIA8_9BACT</name>
<evidence type="ECO:0000256" key="5">
    <source>
        <dbReference type="ARBA" id="ARBA00023136"/>
    </source>
</evidence>
<sequence length="255" mass="28253">MGGYLDYIAGESILHRLNPLTKLCLSFVLCVCCFVSDSHWVVAGVMALNVLLAAVAGRQVLRRSCHMLRALVKFSLFLFVLQVLFVRDGAVLLRLPFGLLVTDLGVSFSLLFVMRLMGATMPLALVLSVTPMNDIAAVLVEKLHVPYKYSFTLMTAVRFIPIFAHEMAEIMEAQTARGVEFDTRNFFRKIRLILPLCVPLLISSVRKIESGAIAVELRGFNCRKRGCAYKRYDILPRDLLAMASGIALLAAIAAL</sequence>
<evidence type="ECO:0000256" key="4">
    <source>
        <dbReference type="ARBA" id="ARBA00022989"/>
    </source>
</evidence>
<dbReference type="InterPro" id="IPR003339">
    <property type="entry name" value="ABC/ECF_trnsptr_transmembrane"/>
</dbReference>
<comment type="subcellular location">
    <subcellularLocation>
        <location evidence="1">Membrane</location>
        <topology evidence="1">Multi-pass membrane protein</topology>
    </subcellularLocation>
</comment>
<protein>
    <submittedName>
        <fullName evidence="7">Energy-coupling factor transport system permease protein</fullName>
    </submittedName>
</protein>
<evidence type="ECO:0000313" key="8">
    <source>
        <dbReference type="Proteomes" id="UP001238163"/>
    </source>
</evidence>
<feature type="transmembrane region" description="Helical" evidence="6">
    <location>
        <begin position="234"/>
        <end position="254"/>
    </location>
</feature>
<gene>
    <name evidence="7" type="ORF">J3R75_003169</name>
</gene>
<dbReference type="EMBL" id="JAUSVL010000001">
    <property type="protein sequence ID" value="MDQ0291062.1"/>
    <property type="molecule type" value="Genomic_DNA"/>
</dbReference>
<evidence type="ECO:0000256" key="2">
    <source>
        <dbReference type="ARBA" id="ARBA00022475"/>
    </source>
</evidence>
<dbReference type="PANTHER" id="PTHR34857:SF2">
    <property type="entry name" value="SLL0384 PROTEIN"/>
    <property type="match status" value="1"/>
</dbReference>
<feature type="transmembrane region" description="Helical" evidence="6">
    <location>
        <begin position="91"/>
        <end position="113"/>
    </location>
</feature>
<evidence type="ECO:0000313" key="7">
    <source>
        <dbReference type="EMBL" id="MDQ0291062.1"/>
    </source>
</evidence>
<keyword evidence="3 6" id="KW-0812">Transmembrane</keyword>
<reference evidence="7" key="1">
    <citation type="submission" date="2023-07" db="EMBL/GenBank/DDBJ databases">
        <title>Genomic Encyclopedia of Type Strains, Phase IV (KMG-IV): sequencing the most valuable type-strain genomes for metagenomic binning, comparative biology and taxonomic classification.</title>
        <authorList>
            <person name="Goeker M."/>
        </authorList>
    </citation>
    <scope>NUCLEOTIDE SEQUENCE</scope>
    <source>
        <strain evidence="7">DSM 24202</strain>
    </source>
</reference>
<dbReference type="PANTHER" id="PTHR34857">
    <property type="entry name" value="SLL0384 PROTEIN"/>
    <property type="match status" value="1"/>
</dbReference>
<dbReference type="GO" id="GO:0005886">
    <property type="term" value="C:plasma membrane"/>
    <property type="evidence" value="ECO:0007669"/>
    <property type="project" value="UniProtKB-ARBA"/>
</dbReference>
<comment type="caution">
    <text evidence="7">The sequence shown here is derived from an EMBL/GenBank/DDBJ whole genome shotgun (WGS) entry which is preliminary data.</text>
</comment>
<accession>A0AAE3VIA8</accession>
<dbReference type="Proteomes" id="UP001238163">
    <property type="component" value="Unassembled WGS sequence"/>
</dbReference>
<feature type="transmembrane region" description="Helical" evidence="6">
    <location>
        <begin position="25"/>
        <end position="55"/>
    </location>
</feature>
<keyword evidence="5 6" id="KW-0472">Membrane</keyword>